<protein>
    <recommendedName>
        <fullName evidence="3">ABC transporter substrate-binding protein</fullName>
    </recommendedName>
</protein>
<dbReference type="Gene3D" id="3.40.190.10">
    <property type="entry name" value="Periplasmic binding protein-like II"/>
    <property type="match status" value="2"/>
</dbReference>
<dbReference type="PROSITE" id="PS51257">
    <property type="entry name" value="PROKAR_LIPOPROTEIN"/>
    <property type="match status" value="1"/>
</dbReference>
<gene>
    <name evidence="2" type="ORF">LCGC14_1800050</name>
</gene>
<proteinExistence type="predicted"/>
<dbReference type="PANTHER" id="PTHR30006:SF24">
    <property type="entry name" value="SLL0237 PROTEIN"/>
    <property type="match status" value="1"/>
</dbReference>
<evidence type="ECO:0000313" key="2">
    <source>
        <dbReference type="EMBL" id="KKM00878.1"/>
    </source>
</evidence>
<dbReference type="PANTHER" id="PTHR30006">
    <property type="entry name" value="THIAMINE-BINDING PERIPLASMIC PROTEIN-RELATED"/>
    <property type="match status" value="1"/>
</dbReference>
<evidence type="ECO:0000256" key="1">
    <source>
        <dbReference type="ARBA" id="ARBA00022729"/>
    </source>
</evidence>
<organism evidence="2">
    <name type="scientific">marine sediment metagenome</name>
    <dbReference type="NCBI Taxonomy" id="412755"/>
    <lineage>
        <taxon>unclassified sequences</taxon>
        <taxon>metagenomes</taxon>
        <taxon>ecological metagenomes</taxon>
    </lineage>
</organism>
<dbReference type="EMBL" id="LAZR01017329">
    <property type="protein sequence ID" value="KKM00878.1"/>
    <property type="molecule type" value="Genomic_DNA"/>
</dbReference>
<dbReference type="SUPFAM" id="SSF53850">
    <property type="entry name" value="Periplasmic binding protein-like II"/>
    <property type="match status" value="1"/>
</dbReference>
<feature type="non-terminal residue" evidence="2">
    <location>
        <position position="342"/>
    </location>
</feature>
<sequence>MRDNLRACWTVCLAAAVALTGGLGGCRKKVQADLVIASPHNRHIETEFARAFSDWHKQQFGKAVSIEYRDVGGTTSTTQFLINQYAGSDTSGIDLYFGGGAPDHILLTAKGCTAPVKLPPELLAALPETIGGVRQYDRDGYWHGTAVSCVGILYNAKLLASSQLEPPQRWEDLARPELFGRIAAADASKSGSAKLAYEMIIQSAPDWPAGWAKLLKIFANCKSYTTGASDVVNDVANGEIVAGAAIDFYAFNQIAISGDDLGFTVVAGTTAFTPDPISLLKGAPHEKLAKRFIEFVLSAQGQALWCLPAGATGGPRDHALYRQPIRRDVYRKYQGKMLAPLV</sequence>
<accession>A0A0F9JPK2</accession>
<dbReference type="AlphaFoldDB" id="A0A0F9JPK2"/>
<keyword evidence="1" id="KW-0732">Signal</keyword>
<reference evidence="2" key="1">
    <citation type="journal article" date="2015" name="Nature">
        <title>Complex archaea that bridge the gap between prokaryotes and eukaryotes.</title>
        <authorList>
            <person name="Spang A."/>
            <person name="Saw J.H."/>
            <person name="Jorgensen S.L."/>
            <person name="Zaremba-Niedzwiedzka K."/>
            <person name="Martijn J."/>
            <person name="Lind A.E."/>
            <person name="van Eijk R."/>
            <person name="Schleper C."/>
            <person name="Guy L."/>
            <person name="Ettema T.J."/>
        </authorList>
    </citation>
    <scope>NUCLEOTIDE SEQUENCE</scope>
</reference>
<comment type="caution">
    <text evidence="2">The sequence shown here is derived from an EMBL/GenBank/DDBJ whole genome shotgun (WGS) entry which is preliminary data.</text>
</comment>
<evidence type="ECO:0008006" key="3">
    <source>
        <dbReference type="Google" id="ProtNLM"/>
    </source>
</evidence>
<dbReference type="Pfam" id="PF13343">
    <property type="entry name" value="SBP_bac_6"/>
    <property type="match status" value="1"/>
</dbReference>
<name>A0A0F9JPK2_9ZZZZ</name>